<dbReference type="KEGG" id="mfa:Mfla_0608"/>
<dbReference type="Pfam" id="PF12792">
    <property type="entry name" value="CSS-motif"/>
    <property type="match status" value="1"/>
</dbReference>
<feature type="domain" description="EAL" evidence="11">
    <location>
        <begin position="268"/>
        <end position="516"/>
    </location>
</feature>
<evidence type="ECO:0000256" key="3">
    <source>
        <dbReference type="ARBA" id="ARBA00022475"/>
    </source>
</evidence>
<dbReference type="STRING" id="265072.Mfla_0608"/>
<dbReference type="SUPFAM" id="SSF141868">
    <property type="entry name" value="EAL domain-like"/>
    <property type="match status" value="1"/>
</dbReference>
<comment type="subcellular location">
    <subcellularLocation>
        <location evidence="1">Cell membrane</location>
        <topology evidence="1">Multi-pass membrane protein</topology>
    </subcellularLocation>
</comment>
<dbReference type="Proteomes" id="UP000002440">
    <property type="component" value="Chromosome"/>
</dbReference>
<dbReference type="CDD" id="cd01948">
    <property type="entry name" value="EAL"/>
    <property type="match status" value="1"/>
</dbReference>
<reference evidence="12 13" key="1">
    <citation type="submission" date="2006-03" db="EMBL/GenBank/DDBJ databases">
        <title>Complete sequence of Methylobacillus flagellatus KT.</title>
        <authorList>
            <consortium name="US DOE Joint Genome Institute"/>
            <person name="Copeland A."/>
            <person name="Lucas S."/>
            <person name="Lapidus A."/>
            <person name="Barry K."/>
            <person name="Detter J.C."/>
            <person name="Glavina del Rio T."/>
            <person name="Hammon N."/>
            <person name="Israni S."/>
            <person name="Dalin E."/>
            <person name="Tice H."/>
            <person name="Pitluck S."/>
            <person name="Brettin T."/>
            <person name="Bruce D."/>
            <person name="Han C."/>
            <person name="Tapia R."/>
            <person name="Saunders E."/>
            <person name="Gilna P."/>
            <person name="Schmutz J."/>
            <person name="Larimer F."/>
            <person name="Land M."/>
            <person name="Kyrpides N."/>
            <person name="Anderson I."/>
            <person name="Richardson P."/>
        </authorList>
    </citation>
    <scope>NUCLEOTIDE SEQUENCE [LARGE SCALE GENOMIC DNA]</scope>
    <source>
        <strain evidence="13">KT / ATCC 51484 / DSM 6875</strain>
    </source>
</reference>
<feature type="transmembrane region" description="Helical" evidence="10">
    <location>
        <begin position="240"/>
        <end position="263"/>
    </location>
</feature>
<dbReference type="PANTHER" id="PTHR33121:SF79">
    <property type="entry name" value="CYCLIC DI-GMP PHOSPHODIESTERASE PDED-RELATED"/>
    <property type="match status" value="1"/>
</dbReference>
<accession>Q1H3Q9</accession>
<evidence type="ECO:0000256" key="8">
    <source>
        <dbReference type="ARBA" id="ARBA00023136"/>
    </source>
</evidence>
<keyword evidence="3" id="KW-1003">Cell membrane</keyword>
<keyword evidence="5 10" id="KW-0812">Transmembrane</keyword>
<dbReference type="PROSITE" id="PS50883">
    <property type="entry name" value="EAL"/>
    <property type="match status" value="1"/>
</dbReference>
<dbReference type="InterPro" id="IPR001633">
    <property type="entry name" value="EAL_dom"/>
</dbReference>
<dbReference type="Pfam" id="PF00563">
    <property type="entry name" value="EAL"/>
    <property type="match status" value="1"/>
</dbReference>
<sequence>MIGRGWVGTFKQWLEFSLVAFAVLFFAMAFLFLGNVVMLQGDRQDLQSYSNDLFARAVAVAAETEKILDSDWGTEAPCSEDDLDRMRYVIFYSRMLRDVGRLEVNRLLCSAGWGALPDELQALPPSQYHIGAVRFWSKIINPAHPQVISDIAAKGDIFVATSPAAFDRFSSPPSGIGAKVVTSDGQYVFEKFGEADAINYVPAEQWRDQGSTLRFVRCDEKYALCVVSQKTDGGLFSREIVLPVVLALAGTLFGLFAGLVGVIQLRHQQSLPVRLRKMLREKSLVLHYQPLRVLSSGKLVGAEALARWPLHNGSSVSPDKFIPLAEELGLMSELTRLVVEKALAEMGARLREDPGFYISINITAADLLDHDFGKVLDASVKHHGVSPAQVVLEITERTTSDYSQLDGAMRSLSQKGFRFYMDDFGTGYSNLGSLAQLPLDAIKVDKVFVKAIGTDSPVAEMFGPISKIAQDLRVNIVAEGIETAEQSSGVLQWVPDAIGQGWLLGRPVPAAMFPAN</sequence>
<protein>
    <recommendedName>
        <fullName evidence="2">cyclic-guanylate-specific phosphodiesterase</fullName>
        <ecNumber evidence="2">3.1.4.52</ecNumber>
    </recommendedName>
</protein>
<evidence type="ECO:0000256" key="2">
    <source>
        <dbReference type="ARBA" id="ARBA00012282"/>
    </source>
</evidence>
<evidence type="ECO:0000313" key="13">
    <source>
        <dbReference type="Proteomes" id="UP000002440"/>
    </source>
</evidence>
<dbReference type="EC" id="3.1.4.52" evidence="2"/>
<keyword evidence="13" id="KW-1185">Reference proteome</keyword>
<dbReference type="InterPro" id="IPR050706">
    <property type="entry name" value="Cyclic-di-GMP_PDE-like"/>
</dbReference>
<dbReference type="HOGENOM" id="CLU_000445_131_1_4"/>
<evidence type="ECO:0000256" key="1">
    <source>
        <dbReference type="ARBA" id="ARBA00004651"/>
    </source>
</evidence>
<evidence type="ECO:0000256" key="10">
    <source>
        <dbReference type="SAM" id="Phobius"/>
    </source>
</evidence>
<evidence type="ECO:0000256" key="7">
    <source>
        <dbReference type="ARBA" id="ARBA00022989"/>
    </source>
</evidence>
<evidence type="ECO:0000313" key="12">
    <source>
        <dbReference type="EMBL" id="ABE48878.1"/>
    </source>
</evidence>
<dbReference type="GO" id="GO:0005886">
    <property type="term" value="C:plasma membrane"/>
    <property type="evidence" value="ECO:0007669"/>
    <property type="project" value="UniProtKB-SubCell"/>
</dbReference>
<keyword evidence="6" id="KW-0378">Hydrolase</keyword>
<dbReference type="SMART" id="SM00052">
    <property type="entry name" value="EAL"/>
    <property type="match status" value="1"/>
</dbReference>
<name>Q1H3Q9_METFK</name>
<evidence type="ECO:0000259" key="11">
    <source>
        <dbReference type="PROSITE" id="PS50883"/>
    </source>
</evidence>
<dbReference type="GO" id="GO:0071111">
    <property type="term" value="F:cyclic-guanylate-specific phosphodiesterase activity"/>
    <property type="evidence" value="ECO:0007669"/>
    <property type="project" value="UniProtKB-EC"/>
</dbReference>
<dbReference type="EMBL" id="CP000284">
    <property type="protein sequence ID" value="ABE48878.1"/>
    <property type="molecule type" value="Genomic_DNA"/>
</dbReference>
<comment type="catalytic activity">
    <reaction evidence="9">
        <text>3',3'-c-di-GMP + H2O = 5'-phosphoguanylyl(3'-&gt;5')guanosine + H(+)</text>
        <dbReference type="Rhea" id="RHEA:24902"/>
        <dbReference type="ChEBI" id="CHEBI:15377"/>
        <dbReference type="ChEBI" id="CHEBI:15378"/>
        <dbReference type="ChEBI" id="CHEBI:58754"/>
        <dbReference type="ChEBI" id="CHEBI:58805"/>
        <dbReference type="EC" id="3.1.4.52"/>
    </reaction>
</comment>
<keyword evidence="7 10" id="KW-1133">Transmembrane helix</keyword>
<dbReference type="AlphaFoldDB" id="Q1H3Q9"/>
<dbReference type="eggNOG" id="COG4943">
    <property type="taxonomic scope" value="Bacteria"/>
</dbReference>
<feature type="transmembrane region" description="Helical" evidence="10">
    <location>
        <begin position="16"/>
        <end position="39"/>
    </location>
</feature>
<proteinExistence type="predicted"/>
<dbReference type="Gene3D" id="3.20.20.450">
    <property type="entry name" value="EAL domain"/>
    <property type="match status" value="1"/>
</dbReference>
<evidence type="ECO:0000256" key="6">
    <source>
        <dbReference type="ARBA" id="ARBA00022801"/>
    </source>
</evidence>
<evidence type="ECO:0000256" key="5">
    <source>
        <dbReference type="ARBA" id="ARBA00022692"/>
    </source>
</evidence>
<evidence type="ECO:0000256" key="9">
    <source>
        <dbReference type="ARBA" id="ARBA00034290"/>
    </source>
</evidence>
<dbReference type="InterPro" id="IPR024744">
    <property type="entry name" value="CSS-motif_dom"/>
</dbReference>
<keyword evidence="8 10" id="KW-0472">Membrane</keyword>
<dbReference type="OrthoDB" id="9813903at2"/>
<dbReference type="PANTHER" id="PTHR33121">
    <property type="entry name" value="CYCLIC DI-GMP PHOSPHODIESTERASE PDEF"/>
    <property type="match status" value="1"/>
</dbReference>
<organism evidence="12 13">
    <name type="scientific">Methylobacillus flagellatus (strain ATCC 51484 / DSM 6875 / VKM B-1610 / KT)</name>
    <dbReference type="NCBI Taxonomy" id="265072"/>
    <lineage>
        <taxon>Bacteria</taxon>
        <taxon>Pseudomonadati</taxon>
        <taxon>Pseudomonadota</taxon>
        <taxon>Betaproteobacteria</taxon>
        <taxon>Nitrosomonadales</taxon>
        <taxon>Methylophilaceae</taxon>
        <taxon>Methylobacillus</taxon>
    </lineage>
</organism>
<evidence type="ECO:0000256" key="4">
    <source>
        <dbReference type="ARBA" id="ARBA00022636"/>
    </source>
</evidence>
<keyword evidence="4" id="KW-0973">c-di-GMP</keyword>
<dbReference type="InterPro" id="IPR035919">
    <property type="entry name" value="EAL_sf"/>
</dbReference>
<gene>
    <name evidence="12" type="ordered locus">Mfla_0608</name>
</gene>